<dbReference type="GeneID" id="94694992"/>
<dbReference type="RefSeq" id="WP_046240413.1">
    <property type="nucleotide sequence ID" value="NZ_CP141274.1"/>
</dbReference>
<accession>A0A1H3EF89</accession>
<protein>
    <submittedName>
        <fullName evidence="1">Uncharacterized protein</fullName>
    </submittedName>
</protein>
<dbReference type="AlphaFoldDB" id="A0A1H3EF89"/>
<dbReference type="Proteomes" id="UP000183417">
    <property type="component" value="Unassembled WGS sequence"/>
</dbReference>
<reference evidence="1 2" key="1">
    <citation type="submission" date="2016-10" db="EMBL/GenBank/DDBJ databases">
        <authorList>
            <person name="de Groot N.N."/>
        </authorList>
    </citation>
    <scope>NUCLEOTIDE SEQUENCE [LARGE SCALE GENOMIC DNA]</scope>
    <source>
        <strain evidence="1 2">LMG 24775</strain>
    </source>
</reference>
<name>A0A1H3EF89_9BURK</name>
<dbReference type="EMBL" id="FNPE01000001">
    <property type="protein sequence ID" value="SDX77371.1"/>
    <property type="molecule type" value="Genomic_DNA"/>
</dbReference>
<evidence type="ECO:0000313" key="2">
    <source>
        <dbReference type="Proteomes" id="UP000183417"/>
    </source>
</evidence>
<organism evidence="1 2">
    <name type="scientific">Delftia lacustris</name>
    <dbReference type="NCBI Taxonomy" id="558537"/>
    <lineage>
        <taxon>Bacteria</taxon>
        <taxon>Pseudomonadati</taxon>
        <taxon>Pseudomonadota</taxon>
        <taxon>Betaproteobacteria</taxon>
        <taxon>Burkholderiales</taxon>
        <taxon>Comamonadaceae</taxon>
        <taxon>Delftia</taxon>
    </lineage>
</organism>
<sequence length="126" mass="14211">MNATPKATADKPSMQQMIALSIDRAETELAALIDQRCADMDWVDEDADVDMATELALNHIRQMKLTHFDAAWKFDNAWFLARAAIVLADQAFSRPQCAYGLRLAQLVQLFNEAPSFVEHVEESRVN</sequence>
<evidence type="ECO:0000313" key="1">
    <source>
        <dbReference type="EMBL" id="SDX77371.1"/>
    </source>
</evidence>
<proteinExistence type="predicted"/>
<gene>
    <name evidence="1" type="ORF">SAMN05421547_101181</name>
</gene>